<dbReference type="Pfam" id="PF19054">
    <property type="entry name" value="DUF5753"/>
    <property type="match status" value="1"/>
</dbReference>
<feature type="domain" description="DUF5753" evidence="1">
    <location>
        <begin position="56"/>
        <end position="237"/>
    </location>
</feature>
<evidence type="ECO:0000313" key="3">
    <source>
        <dbReference type="Proteomes" id="UP001183629"/>
    </source>
</evidence>
<dbReference type="Proteomes" id="UP001183629">
    <property type="component" value="Unassembled WGS sequence"/>
</dbReference>
<organism evidence="2 3">
    <name type="scientific">Catenuloplanes niger</name>
    <dbReference type="NCBI Taxonomy" id="587534"/>
    <lineage>
        <taxon>Bacteria</taxon>
        <taxon>Bacillati</taxon>
        <taxon>Actinomycetota</taxon>
        <taxon>Actinomycetes</taxon>
        <taxon>Micromonosporales</taxon>
        <taxon>Micromonosporaceae</taxon>
        <taxon>Catenuloplanes</taxon>
    </lineage>
</organism>
<proteinExistence type="predicted"/>
<name>A0AAE3ZLH0_9ACTN</name>
<dbReference type="InterPro" id="IPR043917">
    <property type="entry name" value="DUF5753"/>
</dbReference>
<evidence type="ECO:0000259" key="1">
    <source>
        <dbReference type="Pfam" id="PF19054"/>
    </source>
</evidence>
<accession>A0AAE3ZLH0</accession>
<dbReference type="EMBL" id="JAVDYC010000001">
    <property type="protein sequence ID" value="MDR7320829.1"/>
    <property type="molecule type" value="Genomic_DNA"/>
</dbReference>
<reference evidence="2 3" key="1">
    <citation type="submission" date="2023-07" db="EMBL/GenBank/DDBJ databases">
        <title>Sequencing the genomes of 1000 actinobacteria strains.</title>
        <authorList>
            <person name="Klenk H.-P."/>
        </authorList>
    </citation>
    <scope>NUCLEOTIDE SEQUENCE [LARGE SCALE GENOMIC DNA]</scope>
    <source>
        <strain evidence="2 3">DSM 44711</strain>
    </source>
</reference>
<comment type="caution">
    <text evidence="2">The sequence shown here is derived from an EMBL/GenBank/DDBJ whole genome shotgun (WGS) entry which is preliminary data.</text>
</comment>
<evidence type="ECO:0000313" key="2">
    <source>
        <dbReference type="EMBL" id="MDR7320829.1"/>
    </source>
</evidence>
<sequence length="247" mass="27387">MENAVGRPDPAEVVAILEALGMAEGKTMDTMLTMAGDAATRGWWESYDALGERQKVYADLEYGAQTVREYQPVVVPGLLQTRAYTRARSTSWRLPGEPPDASEVQDALDAKAMRQRVLARDEGPRYEVVLDEVAIRRLAAPPNVMRDQLLHLVEAGRTEKVTIRVLPLNARITDYWLPRSPFSQYVYGDGDPLVTAVDTETEDLVYDSPDDVAPYTELYSRLAVAALAPEASVRYLSRAAAELEAVE</sequence>
<protein>
    <recommendedName>
        <fullName evidence="1">DUF5753 domain-containing protein</fullName>
    </recommendedName>
</protein>
<gene>
    <name evidence="2" type="ORF">J2S44_001079</name>
</gene>
<keyword evidence="3" id="KW-1185">Reference proteome</keyword>
<dbReference type="AlphaFoldDB" id="A0AAE3ZLH0"/>